<dbReference type="EnsemblPlants" id="EMT02397">
    <property type="protein sequence ID" value="EMT02397"/>
    <property type="gene ID" value="F775_00403"/>
</dbReference>
<reference evidence="1" key="1">
    <citation type="submission" date="2015-06" db="UniProtKB">
        <authorList>
            <consortium name="EnsemblPlants"/>
        </authorList>
    </citation>
    <scope>IDENTIFICATION</scope>
</reference>
<protein>
    <submittedName>
        <fullName evidence="1">Uncharacterized protein</fullName>
    </submittedName>
</protein>
<dbReference type="ExpressionAtlas" id="R7W3R4">
    <property type="expression patterns" value="baseline"/>
</dbReference>
<sequence>MLRSLLLLPRLSRHGSQLCRRAYQITSRGYYTSSEDETDFEDIDHPDAKPADHYQYGCAWPSDARRHLYLVLDDWKKGFSIYKLDLDSDGNDGRRDLTLPAPVHRQENRHVTGRPWNFATLGSKIVAAGAQDSDSTHSFDSEDDAITLIYDTETAGGHYDDELEAWVGLHKIFHHPQQLTDGYLSSCDVASLDGCPAQLAWNLCTERLFDPDDDWHIGASLVYMGDNIYCLVELVAHERFKKRRRLCVGHKCAVRLTIFRLRYGKNGELTITARRPDHTYLFPRFGNNTGVRAFWM</sequence>
<accession>R7W3R4</accession>
<evidence type="ECO:0000313" key="1">
    <source>
        <dbReference type="EnsemblPlants" id="EMT02397"/>
    </source>
</evidence>
<dbReference type="InterPro" id="IPR012871">
    <property type="entry name" value="DUF1668_ORYSA"/>
</dbReference>
<proteinExistence type="predicted"/>
<dbReference type="PANTHER" id="PTHR33085:SF69">
    <property type="entry name" value="OS07G0234700 PROTEIN"/>
    <property type="match status" value="1"/>
</dbReference>
<dbReference type="PANTHER" id="PTHR33085">
    <property type="entry name" value="OS12G0113100 PROTEIN-RELATED"/>
    <property type="match status" value="1"/>
</dbReference>
<dbReference type="Pfam" id="PF07893">
    <property type="entry name" value="DUF1668"/>
    <property type="match status" value="2"/>
</dbReference>
<dbReference type="AlphaFoldDB" id="R7W3R4"/>
<name>R7W3R4_AEGTA</name>
<organism evidence="1">
    <name type="scientific">Aegilops tauschii</name>
    <name type="common">Tausch's goatgrass</name>
    <name type="synonym">Aegilops squarrosa</name>
    <dbReference type="NCBI Taxonomy" id="37682"/>
    <lineage>
        <taxon>Eukaryota</taxon>
        <taxon>Viridiplantae</taxon>
        <taxon>Streptophyta</taxon>
        <taxon>Embryophyta</taxon>
        <taxon>Tracheophyta</taxon>
        <taxon>Spermatophyta</taxon>
        <taxon>Magnoliopsida</taxon>
        <taxon>Liliopsida</taxon>
        <taxon>Poales</taxon>
        <taxon>Poaceae</taxon>
        <taxon>BOP clade</taxon>
        <taxon>Pooideae</taxon>
        <taxon>Triticodae</taxon>
        <taxon>Triticeae</taxon>
        <taxon>Triticinae</taxon>
        <taxon>Aegilops</taxon>
    </lineage>
</organism>